<sequence>MLSGKDYLKEIQKFVTSQYWNSGVRITTGVLIPMLVIAFNNWLPVGIPFLLGSLFVSLTDTPGPIHHRRNGMLVATTLNTAVVALTILSHDYTVLLLGEVVLFSFIFTLIGIYGARAGSVGTLALVIMLLNMSPQTHQTSLVSGVLLTATGGLWYTSFSMLLYRLQPYRLVEQGLGEYLLSIADYLRARAGFYKTSVDLEESFNRVMHEQVNVLNIQNHIRELLFKTRQFVGDPSPKSRSMMMIYVEATDMFEETMYAYQDYKLLRQHLDDTDILHAFYKVILETVAEIEYLGLMVQAGNEVKKLSVSKVDLDLLRQKINEKKKKLIGEEQHNALSAIEQTANNIETILNRLVKIALYTRTQTQVDAKEVPEISAGSSINFNLSLLKENLSFKSNQFKFALRITIAMLVGYLVSSLLSLSHTYWVLLTIITILKPGYNLSRKRNIKRVVGTLAGVLIAAGLLLITSNNTVLFILMVLSMLLAYSFLRIYYLAFVTCLTVYVIITFHFLNPQVFRELIGVRLVDTVIGSIIAGLASRFVFPVWQRKNIKTLMQDVLESNIAYLNETWMFLGEKKANTITYDEARREAIVTLTNLSDSFQQMLTEPFNAKETSLVHQFVIATHTLTSSISALTEKDINVLQRDDFKNEIITVTKEAIDNLNAIPSSATRSPAKTYPPVSTASVIYSIALDIRGITKKIRTPL</sequence>
<evidence type="ECO:0000256" key="4">
    <source>
        <dbReference type="ARBA" id="ARBA00022989"/>
    </source>
</evidence>
<dbReference type="RefSeq" id="WP_254153298.1">
    <property type="nucleotide sequence ID" value="NZ_JAHESD010000014.1"/>
</dbReference>
<evidence type="ECO:0000256" key="5">
    <source>
        <dbReference type="ARBA" id="ARBA00023136"/>
    </source>
</evidence>
<reference evidence="10 11" key="1">
    <citation type="submission" date="2021-05" db="EMBL/GenBank/DDBJ databases">
        <title>A Polyphasic approach of four new species of the genus Ohtaekwangia: Ohtaekwangia histidinii sp. nov., Ohtaekwangia cretensis sp. nov., Ohtaekwangia indiensis sp. nov., Ohtaekwangia reichenbachii sp. nov. from diverse environment.</title>
        <authorList>
            <person name="Octaviana S."/>
        </authorList>
    </citation>
    <scope>NUCLEOTIDE SEQUENCE [LARGE SCALE GENOMIC DNA]</scope>
    <source>
        <strain evidence="10 11">PWU20</strain>
    </source>
</reference>
<feature type="transmembrane region" description="Helical" evidence="7">
    <location>
        <begin position="30"/>
        <end position="51"/>
    </location>
</feature>
<dbReference type="Pfam" id="PF13515">
    <property type="entry name" value="FUSC_2"/>
    <property type="match status" value="1"/>
</dbReference>
<proteinExistence type="inferred from homology"/>
<dbReference type="PANTHER" id="PTHR30509:SF8">
    <property type="entry name" value="INNER MEMBRANE PROTEIN YCCS"/>
    <property type="match status" value="1"/>
</dbReference>
<evidence type="ECO:0000313" key="10">
    <source>
        <dbReference type="EMBL" id="MBT1703333.1"/>
    </source>
</evidence>
<keyword evidence="3 7" id="KW-0812">Transmembrane</keyword>
<protein>
    <submittedName>
        <fullName evidence="10">FUSC family protein</fullName>
    </submittedName>
</protein>
<dbReference type="PANTHER" id="PTHR30509">
    <property type="entry name" value="P-HYDROXYBENZOIC ACID EFFLUX PUMP SUBUNIT-RELATED"/>
    <property type="match status" value="1"/>
</dbReference>
<evidence type="ECO:0000256" key="7">
    <source>
        <dbReference type="SAM" id="Phobius"/>
    </source>
</evidence>
<evidence type="ECO:0000256" key="3">
    <source>
        <dbReference type="ARBA" id="ARBA00022692"/>
    </source>
</evidence>
<organism evidence="10 11">
    <name type="scientific">Chryseosolibacter indicus</name>
    <dbReference type="NCBI Taxonomy" id="2782351"/>
    <lineage>
        <taxon>Bacteria</taxon>
        <taxon>Pseudomonadati</taxon>
        <taxon>Bacteroidota</taxon>
        <taxon>Cytophagia</taxon>
        <taxon>Cytophagales</taxon>
        <taxon>Chryseotaleaceae</taxon>
        <taxon>Chryseosolibacter</taxon>
    </lineage>
</organism>
<dbReference type="EMBL" id="JAHESD010000014">
    <property type="protein sequence ID" value="MBT1703333.1"/>
    <property type="molecule type" value="Genomic_DNA"/>
</dbReference>
<feature type="transmembrane region" description="Helical" evidence="7">
    <location>
        <begin position="100"/>
        <end position="129"/>
    </location>
</feature>
<evidence type="ECO:0000313" key="11">
    <source>
        <dbReference type="Proteomes" id="UP000772618"/>
    </source>
</evidence>
<feature type="domain" description="Integral membrane protein YccS N-terminal" evidence="8">
    <location>
        <begin position="72"/>
        <end position="349"/>
    </location>
</feature>
<accession>A0ABS5VPH2</accession>
<feature type="transmembrane region" description="Helical" evidence="7">
    <location>
        <begin position="71"/>
        <end position="88"/>
    </location>
</feature>
<feature type="transmembrane region" description="Helical" evidence="7">
    <location>
        <begin position="452"/>
        <end position="482"/>
    </location>
</feature>
<feature type="transmembrane region" description="Helical" evidence="7">
    <location>
        <begin position="488"/>
        <end position="509"/>
    </location>
</feature>
<evidence type="ECO:0000256" key="6">
    <source>
        <dbReference type="ARBA" id="ARBA00043993"/>
    </source>
</evidence>
<keyword evidence="11" id="KW-1185">Reference proteome</keyword>
<dbReference type="InterPro" id="IPR032692">
    <property type="entry name" value="YccS_N"/>
</dbReference>
<name>A0ABS5VPH2_9BACT</name>
<comment type="similarity">
    <text evidence="6">Belongs to the YccS/YhfK family.</text>
</comment>
<comment type="caution">
    <text evidence="10">The sequence shown here is derived from an EMBL/GenBank/DDBJ whole genome shotgun (WGS) entry which is preliminary data.</text>
</comment>
<evidence type="ECO:0000259" key="8">
    <source>
        <dbReference type="Pfam" id="PF12805"/>
    </source>
</evidence>
<feature type="transmembrane region" description="Helical" evidence="7">
    <location>
        <begin position="141"/>
        <end position="163"/>
    </location>
</feature>
<feature type="domain" description="Integral membrane bound transporter" evidence="9">
    <location>
        <begin position="410"/>
        <end position="531"/>
    </location>
</feature>
<evidence type="ECO:0000256" key="2">
    <source>
        <dbReference type="ARBA" id="ARBA00022475"/>
    </source>
</evidence>
<evidence type="ECO:0000256" key="1">
    <source>
        <dbReference type="ARBA" id="ARBA00004651"/>
    </source>
</evidence>
<dbReference type="Pfam" id="PF12805">
    <property type="entry name" value="FUSC-like"/>
    <property type="match status" value="1"/>
</dbReference>
<evidence type="ECO:0000259" key="9">
    <source>
        <dbReference type="Pfam" id="PF13515"/>
    </source>
</evidence>
<dbReference type="InterPro" id="IPR049453">
    <property type="entry name" value="Memb_transporter_dom"/>
</dbReference>
<feature type="transmembrane region" description="Helical" evidence="7">
    <location>
        <begin position="399"/>
        <end position="417"/>
    </location>
</feature>
<feature type="transmembrane region" description="Helical" evidence="7">
    <location>
        <begin position="521"/>
        <end position="542"/>
    </location>
</feature>
<keyword evidence="5 7" id="KW-0472">Membrane</keyword>
<comment type="subcellular location">
    <subcellularLocation>
        <location evidence="1">Cell membrane</location>
        <topology evidence="1">Multi-pass membrane protein</topology>
    </subcellularLocation>
</comment>
<keyword evidence="4 7" id="KW-1133">Transmembrane helix</keyword>
<dbReference type="Proteomes" id="UP000772618">
    <property type="component" value="Unassembled WGS sequence"/>
</dbReference>
<gene>
    <name evidence="10" type="ORF">KK060_08590</name>
</gene>
<keyword evidence="2" id="KW-1003">Cell membrane</keyword>